<dbReference type="Pfam" id="PF07963">
    <property type="entry name" value="N_methyl"/>
    <property type="match status" value="1"/>
</dbReference>
<sequence length="145" mass="15279">MGRQAGFTLIELMIVLSIVAVLAAIALPRYQGYVSRTQATEALLAMDEVKQRVVEAFHSGTPLVDMNSGAGVFPPAASYSSQYVVSVEVVAGVVRARFGNDAHAVLQGNGLVLSPDTSSGTVVWTCAYTDAAGYDNMPSMCRHAP</sequence>
<dbReference type="Proteomes" id="UP000538931">
    <property type="component" value="Unassembled WGS sequence"/>
</dbReference>
<reference evidence="5 6" key="1">
    <citation type="submission" date="2020-07" db="EMBL/GenBank/DDBJ databases">
        <title>Bacterium isolated from marien macroalgae.</title>
        <authorList>
            <person name="Zhu K."/>
            <person name="Lu D."/>
            <person name="Du Z."/>
        </authorList>
    </citation>
    <scope>NUCLEOTIDE SEQUENCE [LARGE SCALE GENOMIC DNA]</scope>
    <source>
        <strain evidence="5 6">3-1745</strain>
    </source>
</reference>
<dbReference type="NCBIfam" id="TIGR02532">
    <property type="entry name" value="IV_pilin_GFxxxE"/>
    <property type="match status" value="1"/>
</dbReference>
<feature type="transmembrane region" description="Helical" evidence="4">
    <location>
        <begin position="6"/>
        <end position="27"/>
    </location>
</feature>
<dbReference type="AlphaFoldDB" id="A0A7W1WW33"/>
<dbReference type="EMBL" id="JACEMT010000033">
    <property type="protein sequence ID" value="MBA4501305.1"/>
    <property type="molecule type" value="Genomic_DNA"/>
</dbReference>
<dbReference type="InterPro" id="IPR001082">
    <property type="entry name" value="Pilin"/>
</dbReference>
<evidence type="ECO:0000256" key="1">
    <source>
        <dbReference type="ARBA" id="ARBA00005233"/>
    </source>
</evidence>
<dbReference type="InterPro" id="IPR045584">
    <property type="entry name" value="Pilin-like"/>
</dbReference>
<comment type="similarity">
    <text evidence="1 3">Belongs to the N-Me-Phe pilin family.</text>
</comment>
<comment type="caution">
    <text evidence="5">The sequence shown here is derived from an EMBL/GenBank/DDBJ whole genome shotgun (WGS) entry which is preliminary data.</text>
</comment>
<accession>A0A7W1WW33</accession>
<dbReference type="InterPro" id="IPR012902">
    <property type="entry name" value="N_methyl_site"/>
</dbReference>
<keyword evidence="6" id="KW-1185">Reference proteome</keyword>
<keyword evidence="2" id="KW-0488">Methylation</keyword>
<evidence type="ECO:0000256" key="2">
    <source>
        <dbReference type="ARBA" id="ARBA00022481"/>
    </source>
</evidence>
<dbReference type="Pfam" id="PF00114">
    <property type="entry name" value="Pilin"/>
    <property type="match status" value="1"/>
</dbReference>
<dbReference type="Gene3D" id="3.30.700.10">
    <property type="entry name" value="Glycoprotein, Type 4 Pilin"/>
    <property type="match status" value="1"/>
</dbReference>
<dbReference type="PROSITE" id="PS00409">
    <property type="entry name" value="PROKAR_NTER_METHYL"/>
    <property type="match status" value="1"/>
</dbReference>
<keyword evidence="3" id="KW-0281">Fimbrium</keyword>
<protein>
    <submittedName>
        <fullName evidence="5">Pilin</fullName>
    </submittedName>
</protein>
<proteinExistence type="inferred from homology"/>
<keyword evidence="4" id="KW-0472">Membrane</keyword>
<keyword evidence="4" id="KW-0812">Transmembrane</keyword>
<dbReference type="GO" id="GO:0009289">
    <property type="term" value="C:pilus"/>
    <property type="evidence" value="ECO:0007669"/>
    <property type="project" value="InterPro"/>
</dbReference>
<evidence type="ECO:0000256" key="3">
    <source>
        <dbReference type="RuleBase" id="RU000389"/>
    </source>
</evidence>
<keyword evidence="4" id="KW-1133">Transmembrane helix</keyword>
<name>A0A7W1WW33_9GAMM</name>
<evidence type="ECO:0000313" key="5">
    <source>
        <dbReference type="EMBL" id="MBA4501305.1"/>
    </source>
</evidence>
<evidence type="ECO:0000256" key="4">
    <source>
        <dbReference type="SAM" id="Phobius"/>
    </source>
</evidence>
<dbReference type="RefSeq" id="WP_181737001.1">
    <property type="nucleotide sequence ID" value="NZ_JACEMT010000033.1"/>
</dbReference>
<dbReference type="GO" id="GO:0007155">
    <property type="term" value="P:cell adhesion"/>
    <property type="evidence" value="ECO:0007669"/>
    <property type="project" value="InterPro"/>
</dbReference>
<organism evidence="5 6">
    <name type="scientific">Marinobacterium marinum</name>
    <dbReference type="NCBI Taxonomy" id="2756129"/>
    <lineage>
        <taxon>Bacteria</taxon>
        <taxon>Pseudomonadati</taxon>
        <taxon>Pseudomonadota</taxon>
        <taxon>Gammaproteobacteria</taxon>
        <taxon>Oceanospirillales</taxon>
        <taxon>Oceanospirillaceae</taxon>
        <taxon>Marinobacterium</taxon>
    </lineage>
</organism>
<dbReference type="SUPFAM" id="SSF54523">
    <property type="entry name" value="Pili subunits"/>
    <property type="match status" value="1"/>
</dbReference>
<evidence type="ECO:0000313" key="6">
    <source>
        <dbReference type="Proteomes" id="UP000538931"/>
    </source>
</evidence>
<gene>
    <name evidence="5" type="ORF">H1S06_02850</name>
</gene>